<keyword evidence="3" id="KW-0255">Endonuclease</keyword>
<dbReference type="CDD" id="cd01038">
    <property type="entry name" value="Endonuclease_DUF559"/>
    <property type="match status" value="1"/>
</dbReference>
<organism evidence="3 4">
    <name type="scientific">Terricaulis silvestris</name>
    <dbReference type="NCBI Taxonomy" id="2686094"/>
    <lineage>
        <taxon>Bacteria</taxon>
        <taxon>Pseudomonadati</taxon>
        <taxon>Pseudomonadota</taxon>
        <taxon>Alphaproteobacteria</taxon>
        <taxon>Caulobacterales</taxon>
        <taxon>Caulobacteraceae</taxon>
        <taxon>Terricaulis</taxon>
    </lineage>
</organism>
<feature type="domain" description="DUF559" evidence="2">
    <location>
        <begin position="8"/>
        <end position="115"/>
    </location>
</feature>
<dbReference type="SUPFAM" id="SSF52980">
    <property type="entry name" value="Restriction endonuclease-like"/>
    <property type="match status" value="1"/>
</dbReference>
<evidence type="ECO:0000313" key="3">
    <source>
        <dbReference type="EMBL" id="QGZ94221.1"/>
    </source>
</evidence>
<accession>A0A6I6MJX9</accession>
<name>A0A6I6MJX9_9CAUL</name>
<protein>
    <submittedName>
        <fullName evidence="3">DNA G:T-mismatch repair endonuclease</fullName>
    </submittedName>
</protein>
<dbReference type="KEGG" id="tsv:DSM104635_01037"/>
<keyword evidence="3" id="KW-0378">Hydrolase</keyword>
<keyword evidence="3" id="KW-0540">Nuclease</keyword>
<dbReference type="Proteomes" id="UP000431269">
    <property type="component" value="Chromosome"/>
</dbReference>
<dbReference type="PANTHER" id="PTHR38590">
    <property type="entry name" value="BLL0828 PROTEIN"/>
    <property type="match status" value="1"/>
</dbReference>
<evidence type="ECO:0000256" key="1">
    <source>
        <dbReference type="SAM" id="MobiDB-lite"/>
    </source>
</evidence>
<gene>
    <name evidence="3" type="ORF">DSM104635_01037</name>
</gene>
<dbReference type="Gene3D" id="3.40.960.10">
    <property type="entry name" value="VSR Endonuclease"/>
    <property type="match status" value="1"/>
</dbReference>
<dbReference type="Pfam" id="PF04480">
    <property type="entry name" value="DUF559"/>
    <property type="match status" value="1"/>
</dbReference>
<dbReference type="RefSeq" id="WP_158765174.1">
    <property type="nucleotide sequence ID" value="NZ_CP047045.1"/>
</dbReference>
<dbReference type="InterPro" id="IPR007569">
    <property type="entry name" value="DUF559"/>
</dbReference>
<dbReference type="InterPro" id="IPR047216">
    <property type="entry name" value="Endonuclease_DUF559_bact"/>
</dbReference>
<dbReference type="AlphaFoldDB" id="A0A6I6MJX9"/>
<feature type="region of interest" description="Disordered" evidence="1">
    <location>
        <begin position="114"/>
        <end position="136"/>
    </location>
</feature>
<keyword evidence="4" id="KW-1185">Reference proteome</keyword>
<evidence type="ECO:0000313" key="4">
    <source>
        <dbReference type="Proteomes" id="UP000431269"/>
    </source>
</evidence>
<reference evidence="4" key="1">
    <citation type="submission" date="2019-12" db="EMBL/GenBank/DDBJ databases">
        <title>Complete genome of Terracaulis silvestris 0127_4.</title>
        <authorList>
            <person name="Vieira S."/>
            <person name="Riedel T."/>
            <person name="Sproer C."/>
            <person name="Pascual J."/>
            <person name="Boedeker C."/>
            <person name="Overmann J."/>
        </authorList>
    </citation>
    <scope>NUCLEOTIDE SEQUENCE [LARGE SCALE GENOMIC DNA]</scope>
    <source>
        <strain evidence="4">0127_4</strain>
    </source>
</reference>
<proteinExistence type="predicted"/>
<sequence>MRRGEARSRQFARRLRKEMTEAEVVLWTFLRKRALNGHKFRRQHPIGPYIADFACVSERLVLEVDGATHWTPEELAHDAKRTAFLENAGWRVVRVTNLDVFENMDGVWQTIAQRLPPPAASPPASPASGGRNWSEA</sequence>
<dbReference type="EMBL" id="CP047045">
    <property type="protein sequence ID" value="QGZ94221.1"/>
    <property type="molecule type" value="Genomic_DNA"/>
</dbReference>
<dbReference type="GO" id="GO:0004519">
    <property type="term" value="F:endonuclease activity"/>
    <property type="evidence" value="ECO:0007669"/>
    <property type="project" value="UniProtKB-KW"/>
</dbReference>
<dbReference type="InterPro" id="IPR011335">
    <property type="entry name" value="Restrct_endonuc-II-like"/>
</dbReference>
<evidence type="ECO:0000259" key="2">
    <source>
        <dbReference type="Pfam" id="PF04480"/>
    </source>
</evidence>
<feature type="compositionally biased region" description="Pro residues" evidence="1">
    <location>
        <begin position="115"/>
        <end position="125"/>
    </location>
</feature>
<dbReference type="PANTHER" id="PTHR38590:SF1">
    <property type="entry name" value="BLL0828 PROTEIN"/>
    <property type="match status" value="1"/>
</dbReference>